<organism evidence="1 2">
    <name type="scientific">Gimesia chilikensis</name>
    <dbReference type="NCBI Taxonomy" id="2605989"/>
    <lineage>
        <taxon>Bacteria</taxon>
        <taxon>Pseudomonadati</taxon>
        <taxon>Planctomycetota</taxon>
        <taxon>Planctomycetia</taxon>
        <taxon>Planctomycetales</taxon>
        <taxon>Planctomycetaceae</taxon>
        <taxon>Gimesia</taxon>
    </lineage>
</organism>
<evidence type="ECO:0000313" key="2">
    <source>
        <dbReference type="Proteomes" id="UP000320722"/>
    </source>
</evidence>
<dbReference type="RefSeq" id="WP_145044556.1">
    <property type="nucleotide sequence ID" value="NZ_CP036347.1"/>
</dbReference>
<dbReference type="AlphaFoldDB" id="A0A517WL00"/>
<protein>
    <submittedName>
        <fullName evidence="1">Uncharacterized protein</fullName>
    </submittedName>
</protein>
<name>A0A517WL00_9PLAN</name>
<accession>A0A517WL00</accession>
<sequence length="110" mass="12894">MSSQAWIRDDDRIEILTDEGDQLILSFEEAQNFRIEIENARLTAFIEANIGVDRNDTITVNDIHFSPEDAEQLSVRLEFLSYYEERSPSKLEKINWLEEGFYNQKTISFA</sequence>
<evidence type="ECO:0000313" key="1">
    <source>
        <dbReference type="EMBL" id="QDU05930.1"/>
    </source>
</evidence>
<dbReference type="Proteomes" id="UP000320722">
    <property type="component" value="Chromosome"/>
</dbReference>
<gene>
    <name evidence="1" type="ORF">V6x_56740</name>
</gene>
<dbReference type="EMBL" id="CP036347">
    <property type="protein sequence ID" value="QDU05930.1"/>
    <property type="molecule type" value="Genomic_DNA"/>
</dbReference>
<reference evidence="1 2" key="1">
    <citation type="submission" date="2019-02" db="EMBL/GenBank/DDBJ databases">
        <title>Deep-cultivation of Planctomycetes and their phenomic and genomic characterization uncovers novel biology.</title>
        <authorList>
            <person name="Wiegand S."/>
            <person name="Jogler M."/>
            <person name="Boedeker C."/>
            <person name="Pinto D."/>
            <person name="Vollmers J."/>
            <person name="Rivas-Marin E."/>
            <person name="Kohn T."/>
            <person name="Peeters S.H."/>
            <person name="Heuer A."/>
            <person name="Rast P."/>
            <person name="Oberbeckmann S."/>
            <person name="Bunk B."/>
            <person name="Jeske O."/>
            <person name="Meyerdierks A."/>
            <person name="Storesund J.E."/>
            <person name="Kallscheuer N."/>
            <person name="Luecker S."/>
            <person name="Lage O.M."/>
            <person name="Pohl T."/>
            <person name="Merkel B.J."/>
            <person name="Hornburger P."/>
            <person name="Mueller R.-W."/>
            <person name="Bruemmer F."/>
            <person name="Labrenz M."/>
            <person name="Spormann A.M."/>
            <person name="Op den Camp H."/>
            <person name="Overmann J."/>
            <person name="Amann R."/>
            <person name="Jetten M.S.M."/>
            <person name="Mascher T."/>
            <person name="Medema M.H."/>
            <person name="Devos D.P."/>
            <person name="Kaster A.-K."/>
            <person name="Ovreas L."/>
            <person name="Rohde M."/>
            <person name="Galperin M.Y."/>
            <person name="Jogler C."/>
        </authorList>
    </citation>
    <scope>NUCLEOTIDE SEQUENCE [LARGE SCALE GENOMIC DNA]</scope>
    <source>
        <strain evidence="1 2">V6</strain>
    </source>
</reference>
<proteinExistence type="predicted"/>